<dbReference type="CDD" id="cd11684">
    <property type="entry name" value="DHR2_DOCK"/>
    <property type="match status" value="1"/>
</dbReference>
<evidence type="ECO:0000256" key="3">
    <source>
        <dbReference type="SAM" id="MobiDB-lite"/>
    </source>
</evidence>
<dbReference type="OrthoDB" id="47328at2759"/>
<dbReference type="InterPro" id="IPR043161">
    <property type="entry name" value="DOCK_C_lobe_A"/>
</dbReference>
<dbReference type="InterPro" id="IPR046769">
    <property type="entry name" value="DOCKER_Lobe_A"/>
</dbReference>
<dbReference type="GO" id="GO:0005085">
    <property type="term" value="F:guanyl-nucleotide exchange factor activity"/>
    <property type="evidence" value="ECO:0007669"/>
    <property type="project" value="UniProtKB-KW"/>
</dbReference>
<dbReference type="Pfam" id="PF20422">
    <property type="entry name" value="DHR-2_Lobe_B"/>
    <property type="match status" value="1"/>
</dbReference>
<dbReference type="Pfam" id="PF20421">
    <property type="entry name" value="DHR-2_Lobe_C"/>
    <property type="match status" value="1"/>
</dbReference>
<dbReference type="Pfam" id="PF14429">
    <property type="entry name" value="DOCK-C2"/>
    <property type="match status" value="1"/>
</dbReference>
<name>A0A1J4JP84_9EUKA</name>
<dbReference type="GeneID" id="94843160"/>
<dbReference type="InterPro" id="IPR026791">
    <property type="entry name" value="DOCK"/>
</dbReference>
<keyword evidence="1" id="KW-0344">Guanine-nucleotide releasing factor</keyword>
<evidence type="ECO:0000256" key="1">
    <source>
        <dbReference type="ARBA" id="ARBA00022658"/>
    </source>
</evidence>
<feature type="domain" description="DOCKER" evidence="4">
    <location>
        <begin position="1247"/>
        <end position="1673"/>
    </location>
</feature>
<dbReference type="InterPro" id="IPR046770">
    <property type="entry name" value="DOCKER_Lobe_B"/>
</dbReference>
<dbReference type="InterPro" id="IPR027357">
    <property type="entry name" value="DOCKER_dom"/>
</dbReference>
<evidence type="ECO:0000313" key="6">
    <source>
        <dbReference type="Proteomes" id="UP000179807"/>
    </source>
</evidence>
<proteinExistence type="inferred from homology"/>
<dbReference type="Pfam" id="PF06920">
    <property type="entry name" value="DHR-2_Lobe_A"/>
    <property type="match status" value="1"/>
</dbReference>
<dbReference type="InterPro" id="IPR043162">
    <property type="entry name" value="DOCK_C_lobe_C"/>
</dbReference>
<keyword evidence="6" id="KW-1185">Reference proteome</keyword>
<comment type="caution">
    <text evidence="5">The sequence shown here is derived from an EMBL/GenBank/DDBJ whole genome shotgun (WGS) entry which is preliminary data.</text>
</comment>
<protein>
    <recommendedName>
        <fullName evidence="4">DOCKER domain-containing protein</fullName>
    </recommendedName>
</protein>
<feature type="region of interest" description="Disordered" evidence="3">
    <location>
        <begin position="367"/>
        <end position="387"/>
    </location>
</feature>
<evidence type="ECO:0000259" key="4">
    <source>
        <dbReference type="PROSITE" id="PS51651"/>
    </source>
</evidence>
<feature type="compositionally biased region" description="Low complexity" evidence="3">
    <location>
        <begin position="369"/>
        <end position="387"/>
    </location>
</feature>
<feature type="region of interest" description="Disordered" evidence="3">
    <location>
        <begin position="977"/>
        <end position="1065"/>
    </location>
</feature>
<dbReference type="InterPro" id="IPR027007">
    <property type="entry name" value="C2_DOCK-type_domain"/>
</dbReference>
<dbReference type="EMBL" id="MLAK01000936">
    <property type="protein sequence ID" value="OHT00851.1"/>
    <property type="molecule type" value="Genomic_DNA"/>
</dbReference>
<dbReference type="PROSITE" id="PS51651">
    <property type="entry name" value="DOCKER"/>
    <property type="match status" value="1"/>
</dbReference>
<evidence type="ECO:0000256" key="2">
    <source>
        <dbReference type="PROSITE-ProRule" id="PRU00984"/>
    </source>
</evidence>
<evidence type="ECO:0000313" key="5">
    <source>
        <dbReference type="EMBL" id="OHT00851.1"/>
    </source>
</evidence>
<organism evidence="5 6">
    <name type="scientific">Tritrichomonas foetus</name>
    <dbReference type="NCBI Taxonomy" id="1144522"/>
    <lineage>
        <taxon>Eukaryota</taxon>
        <taxon>Metamonada</taxon>
        <taxon>Parabasalia</taxon>
        <taxon>Tritrichomonadida</taxon>
        <taxon>Tritrichomonadidae</taxon>
        <taxon>Tritrichomonas</taxon>
    </lineage>
</organism>
<dbReference type="VEuPathDB" id="TrichDB:TRFO_32364"/>
<dbReference type="Proteomes" id="UP000179807">
    <property type="component" value="Unassembled WGS sequence"/>
</dbReference>
<dbReference type="InterPro" id="IPR046773">
    <property type="entry name" value="DOCKER_Lobe_C"/>
</dbReference>
<dbReference type="Gene3D" id="1.25.40.410">
    <property type="match status" value="1"/>
</dbReference>
<dbReference type="Gene3D" id="1.20.58.740">
    <property type="match status" value="1"/>
</dbReference>
<dbReference type="InterPro" id="IPR035892">
    <property type="entry name" value="C2_domain_sf"/>
</dbReference>
<reference evidence="5" key="1">
    <citation type="submission" date="2016-10" db="EMBL/GenBank/DDBJ databases">
        <authorList>
            <person name="Benchimol M."/>
            <person name="Almeida L.G."/>
            <person name="Vasconcelos A.T."/>
            <person name="Perreira-Neves A."/>
            <person name="Rosa I.A."/>
            <person name="Tasca T."/>
            <person name="Bogo M.R."/>
            <person name="de Souza W."/>
        </authorList>
    </citation>
    <scope>NUCLEOTIDE SEQUENCE [LARGE SCALE GENOMIC DNA]</scope>
    <source>
        <strain evidence="5">K</strain>
    </source>
</reference>
<dbReference type="Gene3D" id="2.60.40.150">
    <property type="entry name" value="C2 domain"/>
    <property type="match status" value="1"/>
</dbReference>
<dbReference type="PANTHER" id="PTHR23317">
    <property type="entry name" value="DEDICATOR OF CYTOKINESIS DOCK"/>
    <property type="match status" value="1"/>
</dbReference>
<comment type="similarity">
    <text evidence="2">Belongs to the DOCK family.</text>
</comment>
<feature type="compositionally biased region" description="Polar residues" evidence="3">
    <location>
        <begin position="1018"/>
        <end position="1032"/>
    </location>
</feature>
<feature type="compositionally biased region" description="Low complexity" evidence="3">
    <location>
        <begin position="977"/>
        <end position="1017"/>
    </location>
</feature>
<feature type="compositionally biased region" description="Low complexity" evidence="3">
    <location>
        <begin position="1035"/>
        <end position="1065"/>
    </location>
</feature>
<dbReference type="GO" id="GO:0007264">
    <property type="term" value="P:small GTPase-mediated signal transduction"/>
    <property type="evidence" value="ECO:0007669"/>
    <property type="project" value="InterPro"/>
</dbReference>
<gene>
    <name evidence="5" type="ORF">TRFO_32364</name>
</gene>
<accession>A0A1J4JP84</accession>
<sequence>MLKKLFTSKSPDEKAIRKWMKKRKEKFEIHSIDTPQISVKVDDKIWTSNNIPNDLNHPGANFFRTPALVLERNYRHPFSEDNSISSPNKPNCEIPKDLLQFDSTPGQQYSKQLLEIQGKGKGLKNEMELYDPLSSILNRHFFSPIADPRKSAEPIRIPDIAHVNLTFSEFFMKPSIEVISSVFCSVYIFDSVSGKRVSETWSFVPPIFHEQISKLPSFEFFIQTPLSASFAIHRPKVSNNVSDEDLMKGLYIIVVLSRPLMPKAGAAINAYWEKPKDSRKKESAITAYKAMNYDGFLTTFGYSAVQITPKLLQDENNLLEFNTVIHTTEADEAFFKHKLNKVRKHPVLLPIGLRFNIKKCQQHEITPLNQNNNQNSNNENPNQSNENIKMMNPFYSINPFFKLNYVNTMILKIVTVSLSGKLGTKGRSNLAMVLAFVDKGKTLNVFGGQMVYKTQCKYHSNSPKFHEDIFVTLPDQLTSTMSIIFQIYHLSSKKGGEPKKCGEAQMQLCIDEVPITNGNKKIPIKALLGGDSKNQDAKNSYLYVDVVINSSTNASDRSVFNLLNGDLTEYDNITFENVVSHLPPVLDVVLSKLSDGNDVNAFKALVNIIDHFPIYPSDPRYSLFKSDYEDKIIQPYDHLTFYLKYCALRNCDAESLFQNLISFWILRARELQNEVTETRNDLRSAPFLLELIGKAICIKPDLIAWGYFEELISLLQEAVFSLRTATGAIPTNNPDSHSTANISQVGCRLNHSLSLLYKDMLEVTDRGLVLNFVSKHLSKFEVRKNLYDQQLFTDFLSDFLTPKALLFTCIPLTTTNNVCFFAKSIIPIIEVGLATREHTQKVFSILYKNLLHYNKNELRIISEGLLPLAQMFGRNREIFIMNQKSGVKRKISNFCLNVEDHLISLMFPFIVTLFLLSRSEIEQVSNTEFGSCCRLLIEIANTGIEMDSGISTLIEKLKDPDGQKNYVHFIRENQSSASMSLLQQQQQQQLPSAPQNSLPSSHIDSSNTKSNDNSNNNVFPTASSLTPSTNEIPANVNSHNNNSINTNSSSISNSNNNANNLTNSSGNSNDNISCINLKEFWEKFAFIVQMITIQFTFESKSISCLSDIFVTLSNARVSNALFPLFKYSVINYCKNNTDLTFTSDLSRAYKMVAYIIKNISNYNVEIIDKLWEYEKNKFKTTNRSHAFFLKALMKYPIKEENLEMLINSHYRSIAKQYIELTQQLEHLDYSDDNNHEFIADLMLELANFFTPSPDCRVKQLLELAQFHLEHGYVSEGAVAQLSAAALVAEYLNVLKRLPNVFSDKEHPALSFTVACPSASSEVCTEIILKDRPKVPGFCTSKYFCECGLLSIIQTTMDTCKRAQLYELFTKIHELLRPLAEYRRMYEVLKRNFQNGALSYKVLDHFGAKNDRSLGNYYRVEFQTGSIYIYRETQLANLWQVNERLKGRSQNLSQGKPVIVVNDGIDLSTTKMQPENFYVHVKAVEQYFTPEERMKRVTVFEQNHNVNKFYFDLPYSKTAQMSIEYCYLKRTIFTLPHPMPYIVSRVLIPPSNIETLEFTPIEYSCQSLQKQIDNINEACSRCDFKALQPLIQGSLLAQVNEGPKKMAEVFLNGSTENEYTQRLRELFRTFLKVNQRAVKAHGEWVTRNPVYQLLQEELELGLNRLSSTLQTYLK</sequence>
<dbReference type="PANTHER" id="PTHR23317:SF76">
    <property type="entry name" value="LD20667P"/>
    <property type="match status" value="1"/>
</dbReference>
<dbReference type="RefSeq" id="XP_068353987.1">
    <property type="nucleotide sequence ID" value="XM_068508456.1"/>
</dbReference>